<organism evidence="13 14">
    <name type="scientific">Pyrobaculum neutrophilum (strain DSM 2338 / JCM 9278 / NBRC 100436 / V24Sta)</name>
    <name type="common">Thermoproteus neutrophilus</name>
    <dbReference type="NCBI Taxonomy" id="444157"/>
    <lineage>
        <taxon>Archaea</taxon>
        <taxon>Thermoproteota</taxon>
        <taxon>Thermoprotei</taxon>
        <taxon>Thermoproteales</taxon>
        <taxon>Thermoproteaceae</taxon>
        <taxon>Pyrobaculum</taxon>
    </lineage>
</organism>
<comment type="similarity">
    <text evidence="1">Belongs to the protein kinase superfamily. BUD32 family.</text>
</comment>
<dbReference type="EMBL" id="CP001014">
    <property type="protein sequence ID" value="ACB40295.1"/>
    <property type="molecule type" value="Genomic_DNA"/>
</dbReference>
<dbReference type="OrthoDB" id="31344at2157"/>
<keyword evidence="3 13" id="KW-0723">Serine/threonine-protein kinase</keyword>
<keyword evidence="4" id="KW-0808">Transferase</keyword>
<comment type="subunit">
    <text evidence="11">Component of the KEOPS complex that consists of Kae1, Bud32, Cgi121 and Pcc1; the whole complex dimerizes.</text>
</comment>
<dbReference type="GO" id="GO:0004674">
    <property type="term" value="F:protein serine/threonine kinase activity"/>
    <property type="evidence" value="ECO:0007669"/>
    <property type="project" value="UniProtKB-KW"/>
</dbReference>
<sequence length="209" mass="24168">MLLIAKGAEAEIYLVDWFGIRAVLKWRKPKTYRDQTLDYLIRRRRTINEVRNMYIAYTAGVRVPSVYFFDPEKASIVMEYIEGENLRDLLNRGRFDVLLRAGAYVGKMHKAGLIHGDLAPTNIIQSGGELYFIDFGLGEARAGWSRKTAVLMARDVNVLLRTLDLYGDRAEELRQLFWNGYRDEMGPRASVVEKEVARIRASGRYVERR</sequence>
<dbReference type="STRING" id="444157.Tneu_1369"/>
<evidence type="ECO:0000313" key="13">
    <source>
        <dbReference type="EMBL" id="ACB40295.1"/>
    </source>
</evidence>
<dbReference type="eggNOG" id="arCOG01185">
    <property type="taxonomic scope" value="Archaea"/>
</dbReference>
<evidence type="ECO:0000259" key="12">
    <source>
        <dbReference type="PROSITE" id="PS50011"/>
    </source>
</evidence>
<dbReference type="GeneID" id="6165261"/>
<dbReference type="InterPro" id="IPR018934">
    <property type="entry name" value="RIO_dom"/>
</dbReference>
<evidence type="ECO:0000256" key="3">
    <source>
        <dbReference type="ARBA" id="ARBA00022527"/>
    </source>
</evidence>
<dbReference type="AlphaFoldDB" id="B1Y966"/>
<dbReference type="Proteomes" id="UP000001694">
    <property type="component" value="Chromosome"/>
</dbReference>
<dbReference type="PANTHER" id="PTHR12209">
    <property type="entry name" value="NON-SPECIFIC SERINE/THREONINE PROTEIN KINASE"/>
    <property type="match status" value="1"/>
</dbReference>
<dbReference type="InterPro" id="IPR022495">
    <property type="entry name" value="Bud32"/>
</dbReference>
<keyword evidence="14" id="KW-1185">Reference proteome</keyword>
<dbReference type="Gene3D" id="3.30.200.20">
    <property type="entry name" value="Phosphorylase Kinase, domain 1"/>
    <property type="match status" value="1"/>
</dbReference>
<proteinExistence type="inferred from homology"/>
<dbReference type="RefSeq" id="WP_012350714.1">
    <property type="nucleotide sequence ID" value="NC_010525.1"/>
</dbReference>
<evidence type="ECO:0000256" key="10">
    <source>
        <dbReference type="ARBA" id="ARBA00048679"/>
    </source>
</evidence>
<comment type="catalytic activity">
    <reaction evidence="10">
        <text>L-seryl-[protein] + ATP = O-phospho-L-seryl-[protein] + ADP + H(+)</text>
        <dbReference type="Rhea" id="RHEA:17989"/>
        <dbReference type="Rhea" id="RHEA-COMP:9863"/>
        <dbReference type="Rhea" id="RHEA-COMP:11604"/>
        <dbReference type="ChEBI" id="CHEBI:15378"/>
        <dbReference type="ChEBI" id="CHEBI:29999"/>
        <dbReference type="ChEBI" id="CHEBI:30616"/>
        <dbReference type="ChEBI" id="CHEBI:83421"/>
        <dbReference type="ChEBI" id="CHEBI:456216"/>
        <dbReference type="EC" id="2.7.11.1"/>
    </reaction>
</comment>
<name>B1Y966_PYRNV</name>
<dbReference type="NCBIfam" id="TIGR03724">
    <property type="entry name" value="arch_bud32"/>
    <property type="match status" value="1"/>
</dbReference>
<evidence type="ECO:0000256" key="5">
    <source>
        <dbReference type="ARBA" id="ARBA00022694"/>
    </source>
</evidence>
<evidence type="ECO:0000256" key="9">
    <source>
        <dbReference type="ARBA" id="ARBA00047899"/>
    </source>
</evidence>
<protein>
    <recommendedName>
        <fullName evidence="2">non-specific serine/threonine protein kinase</fullName>
        <ecNumber evidence="2">2.7.11.1</ecNumber>
    </recommendedName>
</protein>
<keyword evidence="5" id="KW-0819">tRNA processing</keyword>
<dbReference type="GO" id="GO:0008033">
    <property type="term" value="P:tRNA processing"/>
    <property type="evidence" value="ECO:0007669"/>
    <property type="project" value="UniProtKB-KW"/>
</dbReference>
<keyword evidence="6" id="KW-0547">Nucleotide-binding</keyword>
<dbReference type="GO" id="GO:0000408">
    <property type="term" value="C:EKC/KEOPS complex"/>
    <property type="evidence" value="ECO:0007669"/>
    <property type="project" value="UniProtKB-ARBA"/>
</dbReference>
<evidence type="ECO:0000313" key="14">
    <source>
        <dbReference type="Proteomes" id="UP000001694"/>
    </source>
</evidence>
<dbReference type="HOGENOM" id="CLU_063953_2_0_2"/>
<evidence type="ECO:0000256" key="8">
    <source>
        <dbReference type="ARBA" id="ARBA00022840"/>
    </source>
</evidence>
<dbReference type="EC" id="2.7.11.1" evidence="2"/>
<accession>B1Y966</accession>
<reference evidence="13" key="1">
    <citation type="submission" date="2008-03" db="EMBL/GenBank/DDBJ databases">
        <title>Complete sequence of Thermoproteus neutrophilus V24Sta.</title>
        <authorList>
            <consortium name="US DOE Joint Genome Institute"/>
            <person name="Copeland A."/>
            <person name="Lucas S."/>
            <person name="Lapidus A."/>
            <person name="Glavina del Rio T."/>
            <person name="Dalin E."/>
            <person name="Tice H."/>
            <person name="Bruce D."/>
            <person name="Goodwin L."/>
            <person name="Pitluck S."/>
            <person name="Sims D."/>
            <person name="Brettin T."/>
            <person name="Detter J.C."/>
            <person name="Han C."/>
            <person name="Kuske C.R."/>
            <person name="Schmutz J."/>
            <person name="Larimer F."/>
            <person name="Land M."/>
            <person name="Hauser L."/>
            <person name="Kyrpides N."/>
            <person name="Mikhailova N."/>
            <person name="Biddle J.F."/>
            <person name="Zhang Z."/>
            <person name="Fitz-Gibbon S.T."/>
            <person name="Lowe T.M."/>
            <person name="Saltikov C."/>
            <person name="House C.H."/>
            <person name="Richardson P."/>
        </authorList>
    </citation>
    <scope>NUCLEOTIDE SEQUENCE [LARGE SCALE GENOMIC DNA]</scope>
    <source>
        <strain evidence="13">V24Sta</strain>
    </source>
</reference>
<evidence type="ECO:0000256" key="11">
    <source>
        <dbReference type="ARBA" id="ARBA00065170"/>
    </source>
</evidence>
<gene>
    <name evidence="13" type="ordered locus">Tneu_1369</name>
</gene>
<feature type="domain" description="Protein kinase" evidence="12">
    <location>
        <begin position="1"/>
        <end position="209"/>
    </location>
</feature>
<evidence type="ECO:0000256" key="1">
    <source>
        <dbReference type="ARBA" id="ARBA00010630"/>
    </source>
</evidence>
<dbReference type="GO" id="GO:0005524">
    <property type="term" value="F:ATP binding"/>
    <property type="evidence" value="ECO:0007669"/>
    <property type="project" value="UniProtKB-KW"/>
</dbReference>
<evidence type="ECO:0000256" key="6">
    <source>
        <dbReference type="ARBA" id="ARBA00022741"/>
    </source>
</evidence>
<evidence type="ECO:0000256" key="2">
    <source>
        <dbReference type="ARBA" id="ARBA00012513"/>
    </source>
</evidence>
<dbReference type="FunFam" id="3.30.200.20:FF:000201">
    <property type="entry name" value="TP53-regulating kinase isoform X1"/>
    <property type="match status" value="1"/>
</dbReference>
<dbReference type="Gene3D" id="1.10.510.10">
    <property type="entry name" value="Transferase(Phosphotransferase) domain 1"/>
    <property type="match status" value="1"/>
</dbReference>
<dbReference type="InterPro" id="IPR011009">
    <property type="entry name" value="Kinase-like_dom_sf"/>
</dbReference>
<evidence type="ECO:0000256" key="7">
    <source>
        <dbReference type="ARBA" id="ARBA00022777"/>
    </source>
</evidence>
<dbReference type="Pfam" id="PF01163">
    <property type="entry name" value="RIO1"/>
    <property type="match status" value="1"/>
</dbReference>
<evidence type="ECO:0000256" key="4">
    <source>
        <dbReference type="ARBA" id="ARBA00022679"/>
    </source>
</evidence>
<dbReference type="SUPFAM" id="SSF56112">
    <property type="entry name" value="Protein kinase-like (PK-like)"/>
    <property type="match status" value="1"/>
</dbReference>
<dbReference type="PANTHER" id="PTHR12209:SF0">
    <property type="entry name" value="EKC_KEOPS COMPLEX SUBUNIT TP53RK"/>
    <property type="match status" value="1"/>
</dbReference>
<dbReference type="PROSITE" id="PS50011">
    <property type="entry name" value="PROTEIN_KINASE_DOM"/>
    <property type="match status" value="1"/>
</dbReference>
<dbReference type="InterPro" id="IPR000719">
    <property type="entry name" value="Prot_kinase_dom"/>
</dbReference>
<dbReference type="GO" id="GO:0005829">
    <property type="term" value="C:cytosol"/>
    <property type="evidence" value="ECO:0007669"/>
    <property type="project" value="TreeGrafter"/>
</dbReference>
<keyword evidence="7 13" id="KW-0418">Kinase</keyword>
<dbReference type="KEGG" id="tne:Tneu_1369"/>
<comment type="catalytic activity">
    <reaction evidence="9">
        <text>L-threonyl-[protein] + ATP = O-phospho-L-threonyl-[protein] + ADP + H(+)</text>
        <dbReference type="Rhea" id="RHEA:46608"/>
        <dbReference type="Rhea" id="RHEA-COMP:11060"/>
        <dbReference type="Rhea" id="RHEA-COMP:11605"/>
        <dbReference type="ChEBI" id="CHEBI:15378"/>
        <dbReference type="ChEBI" id="CHEBI:30013"/>
        <dbReference type="ChEBI" id="CHEBI:30616"/>
        <dbReference type="ChEBI" id="CHEBI:61977"/>
        <dbReference type="ChEBI" id="CHEBI:456216"/>
        <dbReference type="EC" id="2.7.11.1"/>
    </reaction>
</comment>
<keyword evidence="8" id="KW-0067">ATP-binding</keyword>